<feature type="transmembrane region" description="Helical" evidence="1">
    <location>
        <begin position="151"/>
        <end position="175"/>
    </location>
</feature>
<protein>
    <submittedName>
        <fullName evidence="3">DUF4339 domain-containing protein</fullName>
    </submittedName>
</protein>
<keyword evidence="1" id="KW-1133">Transmembrane helix</keyword>
<keyword evidence="1" id="KW-0472">Membrane</keyword>
<dbReference type="Pfam" id="PF14237">
    <property type="entry name" value="GYF_2"/>
    <property type="match status" value="1"/>
</dbReference>
<proteinExistence type="predicted"/>
<evidence type="ECO:0000313" key="4">
    <source>
        <dbReference type="Proteomes" id="UP000763088"/>
    </source>
</evidence>
<reference evidence="3" key="1">
    <citation type="submission" date="2019-04" db="EMBL/GenBank/DDBJ databases">
        <title>Evolution of Biomass-Degrading Anaerobic Consortia Revealed by Metagenomics.</title>
        <authorList>
            <person name="Peng X."/>
        </authorList>
    </citation>
    <scope>NUCLEOTIDE SEQUENCE</scope>
    <source>
        <strain evidence="3">SIG141</strain>
    </source>
</reference>
<gene>
    <name evidence="3" type="ORF">E7102_08680</name>
</gene>
<sequence length="176" mass="19848">MYTDMATRMYFYIDSRNQRQGPVQANQLPMLGVTLNTYVWTEGMKDWDLVKNVRDLAGVFPSPIVKERVSPPQRDNMSDSPNNPIGTQVSEAIEIPEYEEKSAVGWLIAIYIFAALGGLLGVVFGISTYMAKENVYNPLLGDYEKVPKYKSLHRTMALIGALLSIVSVFIWQFALM</sequence>
<evidence type="ECO:0000313" key="3">
    <source>
        <dbReference type="EMBL" id="MBE6266530.1"/>
    </source>
</evidence>
<dbReference type="InterPro" id="IPR025640">
    <property type="entry name" value="GYF_2"/>
</dbReference>
<feature type="transmembrane region" description="Helical" evidence="1">
    <location>
        <begin position="104"/>
        <end position="131"/>
    </location>
</feature>
<dbReference type="AlphaFoldDB" id="A0A928BV49"/>
<evidence type="ECO:0000256" key="1">
    <source>
        <dbReference type="SAM" id="Phobius"/>
    </source>
</evidence>
<feature type="domain" description="GYF" evidence="2">
    <location>
        <begin position="10"/>
        <end position="56"/>
    </location>
</feature>
<dbReference type="EMBL" id="SUYD01000010">
    <property type="protein sequence ID" value="MBE6266530.1"/>
    <property type="molecule type" value="Genomic_DNA"/>
</dbReference>
<keyword evidence="1" id="KW-0812">Transmembrane</keyword>
<accession>A0A928BV49</accession>
<name>A0A928BV49_XYLRU</name>
<dbReference type="Proteomes" id="UP000763088">
    <property type="component" value="Unassembled WGS sequence"/>
</dbReference>
<comment type="caution">
    <text evidence="3">The sequence shown here is derived from an EMBL/GenBank/DDBJ whole genome shotgun (WGS) entry which is preliminary data.</text>
</comment>
<evidence type="ECO:0000259" key="2">
    <source>
        <dbReference type="Pfam" id="PF14237"/>
    </source>
</evidence>
<organism evidence="3 4">
    <name type="scientific">Xylanibacter ruminicola</name>
    <name type="common">Prevotella ruminicola</name>
    <dbReference type="NCBI Taxonomy" id="839"/>
    <lineage>
        <taxon>Bacteria</taxon>
        <taxon>Pseudomonadati</taxon>
        <taxon>Bacteroidota</taxon>
        <taxon>Bacteroidia</taxon>
        <taxon>Bacteroidales</taxon>
        <taxon>Prevotellaceae</taxon>
        <taxon>Xylanibacter</taxon>
    </lineage>
</organism>